<evidence type="ECO:0000256" key="9">
    <source>
        <dbReference type="ARBA" id="ARBA00023170"/>
    </source>
</evidence>
<evidence type="ECO:0000256" key="8">
    <source>
        <dbReference type="ARBA" id="ARBA00023136"/>
    </source>
</evidence>
<dbReference type="Gene3D" id="3.80.10.10">
    <property type="entry name" value="Ribonuclease Inhibitor"/>
    <property type="match status" value="1"/>
</dbReference>
<dbReference type="InterPro" id="IPR032675">
    <property type="entry name" value="LRR_dom_sf"/>
</dbReference>
<dbReference type="PANTHER" id="PTHR27004">
    <property type="entry name" value="RECEPTOR-LIKE PROTEIN 12 ISOFORM X1"/>
    <property type="match status" value="1"/>
</dbReference>
<protein>
    <submittedName>
        <fullName evidence="11">Uncharacterized protein</fullName>
    </submittedName>
</protein>
<evidence type="ECO:0000256" key="10">
    <source>
        <dbReference type="ARBA" id="ARBA00023180"/>
    </source>
</evidence>
<keyword evidence="10" id="KW-0325">Glycoprotein</keyword>
<keyword evidence="3" id="KW-1003">Cell membrane</keyword>
<dbReference type="GO" id="GO:0005886">
    <property type="term" value="C:plasma membrane"/>
    <property type="evidence" value="ECO:0007669"/>
    <property type="project" value="UniProtKB-SubCell"/>
</dbReference>
<keyword evidence="12" id="KW-1185">Reference proteome</keyword>
<dbReference type="Pfam" id="PF13855">
    <property type="entry name" value="LRR_8"/>
    <property type="match status" value="1"/>
</dbReference>
<keyword evidence="6" id="KW-0677">Repeat</keyword>
<organism evidence="11 12">
    <name type="scientific">Chenopodium quinoa</name>
    <name type="common">Quinoa</name>
    <dbReference type="NCBI Taxonomy" id="63459"/>
    <lineage>
        <taxon>Eukaryota</taxon>
        <taxon>Viridiplantae</taxon>
        <taxon>Streptophyta</taxon>
        <taxon>Embryophyta</taxon>
        <taxon>Tracheophyta</taxon>
        <taxon>Spermatophyta</taxon>
        <taxon>Magnoliopsida</taxon>
        <taxon>eudicotyledons</taxon>
        <taxon>Gunneridae</taxon>
        <taxon>Pentapetalae</taxon>
        <taxon>Caryophyllales</taxon>
        <taxon>Chenopodiaceae</taxon>
        <taxon>Chenopodioideae</taxon>
        <taxon>Atripliceae</taxon>
        <taxon>Chenopodium</taxon>
    </lineage>
</organism>
<evidence type="ECO:0000256" key="3">
    <source>
        <dbReference type="ARBA" id="ARBA00022475"/>
    </source>
</evidence>
<keyword evidence="4" id="KW-0433">Leucine-rich repeat</keyword>
<comment type="similarity">
    <text evidence="2">Belongs to the RLP family.</text>
</comment>
<dbReference type="Proteomes" id="UP000596660">
    <property type="component" value="Unplaced"/>
</dbReference>
<dbReference type="AlphaFoldDB" id="A0A803MM53"/>
<reference evidence="11" key="1">
    <citation type="journal article" date="2017" name="Nature">
        <title>The genome of Chenopodium quinoa.</title>
        <authorList>
            <person name="Jarvis D.E."/>
            <person name="Ho Y.S."/>
            <person name="Lightfoot D.J."/>
            <person name="Schmoeckel S.M."/>
            <person name="Li B."/>
            <person name="Borm T.J.A."/>
            <person name="Ohyanagi H."/>
            <person name="Mineta K."/>
            <person name="Michell C.T."/>
            <person name="Saber N."/>
            <person name="Kharbatia N.M."/>
            <person name="Rupper R.R."/>
            <person name="Sharp A.R."/>
            <person name="Dally N."/>
            <person name="Boughton B.A."/>
            <person name="Woo Y.H."/>
            <person name="Gao G."/>
            <person name="Schijlen E.G.W.M."/>
            <person name="Guo X."/>
            <person name="Momin A.A."/>
            <person name="Negrao S."/>
            <person name="Al-Babili S."/>
            <person name="Gehring C."/>
            <person name="Roessner U."/>
            <person name="Jung C."/>
            <person name="Murphy K."/>
            <person name="Arold S.T."/>
            <person name="Gojobori T."/>
            <person name="van der Linden C.G."/>
            <person name="van Loo E.N."/>
            <person name="Jellen E.N."/>
            <person name="Maughan P.J."/>
            <person name="Tester M."/>
        </authorList>
    </citation>
    <scope>NUCLEOTIDE SEQUENCE [LARGE SCALE GENOMIC DNA]</scope>
    <source>
        <strain evidence="11">cv. PI 614886</strain>
    </source>
</reference>
<accession>A0A803MM53</accession>
<keyword evidence="7" id="KW-1133">Transmembrane helix</keyword>
<dbReference type="FunFam" id="3.80.10.10:FF:000111">
    <property type="entry name" value="LRR receptor-like serine/threonine-protein kinase ERECTA"/>
    <property type="match status" value="1"/>
</dbReference>
<dbReference type="SUPFAM" id="SSF52058">
    <property type="entry name" value="L domain-like"/>
    <property type="match status" value="1"/>
</dbReference>
<evidence type="ECO:0000256" key="1">
    <source>
        <dbReference type="ARBA" id="ARBA00004251"/>
    </source>
</evidence>
<evidence type="ECO:0000313" key="12">
    <source>
        <dbReference type="Proteomes" id="UP000596660"/>
    </source>
</evidence>
<keyword evidence="8" id="KW-0472">Membrane</keyword>
<evidence type="ECO:0000256" key="2">
    <source>
        <dbReference type="ARBA" id="ARBA00009592"/>
    </source>
</evidence>
<dbReference type="EnsemblPlants" id="AUR62032015-RA">
    <property type="protein sequence ID" value="AUR62032015-RA:cds"/>
    <property type="gene ID" value="AUR62032015"/>
</dbReference>
<dbReference type="Gramene" id="AUR62032015-RA">
    <property type="protein sequence ID" value="AUR62032015-RA:cds"/>
    <property type="gene ID" value="AUR62032015"/>
</dbReference>
<dbReference type="PROSITE" id="PS51450">
    <property type="entry name" value="LRR"/>
    <property type="match status" value="1"/>
</dbReference>
<reference evidence="11" key="2">
    <citation type="submission" date="2021-03" db="UniProtKB">
        <authorList>
            <consortium name="EnsemblPlants"/>
        </authorList>
    </citation>
    <scope>IDENTIFICATION</scope>
</reference>
<comment type="subcellular location">
    <subcellularLocation>
        <location evidence="1">Cell membrane</location>
        <topology evidence="1">Single-pass type I membrane protein</topology>
    </subcellularLocation>
</comment>
<evidence type="ECO:0000256" key="5">
    <source>
        <dbReference type="ARBA" id="ARBA00022692"/>
    </source>
</evidence>
<evidence type="ECO:0000313" key="11">
    <source>
        <dbReference type="EnsemblPlants" id="AUR62032015-RA:cds"/>
    </source>
</evidence>
<name>A0A803MM53_CHEQI</name>
<dbReference type="InterPro" id="IPR001611">
    <property type="entry name" value="Leu-rich_rpt"/>
</dbReference>
<keyword evidence="5" id="KW-0812">Transmembrane</keyword>
<proteinExistence type="inferred from homology"/>
<evidence type="ECO:0000256" key="4">
    <source>
        <dbReference type="ARBA" id="ARBA00022614"/>
    </source>
</evidence>
<evidence type="ECO:0000256" key="7">
    <source>
        <dbReference type="ARBA" id="ARBA00022989"/>
    </source>
</evidence>
<evidence type="ECO:0000256" key="6">
    <source>
        <dbReference type="ARBA" id="ARBA00022737"/>
    </source>
</evidence>
<keyword evidence="9" id="KW-0675">Receptor</keyword>
<dbReference type="PANTHER" id="PTHR27004:SF203">
    <property type="entry name" value="LEUCINE-RICH REPEAT-CONTAINING N-TERMINAL PLANT-TYPE DOMAIN-CONTAINING PROTEIN"/>
    <property type="match status" value="1"/>
</dbReference>
<sequence>MMARIINERSISEFSKSTSSSGKNYENSVAFTFKGLSYELQYILITFTSIAFSNNAFHGELPQELGNLNALVVLNLSHNSFFGHIPSYIENLSQIESLDLSCNNFSGNIPVQLAGLYFLEYLNLSFNKLSGEIPVDSQLQLFNASSYEGNQGLHGPPLAPIRRNKPDEGMTPIDLLTRIILEFEEPRVFLYYILAMTVINKNQGVEIGGSNEVVHAALSMDQSKSHTEQPASTGDPAAGRILAQLLLPSRDFCGRGVNNIATVAQC</sequence>